<dbReference type="Proteomes" id="UP000260351">
    <property type="component" value="Unassembled WGS sequence"/>
</dbReference>
<accession>A0A3E1KBE2</accession>
<dbReference type="PANTHER" id="PTHR35603:SF2">
    <property type="entry name" value="OUTER MEMBRANE LIPOPROTEIN"/>
    <property type="match status" value="1"/>
</dbReference>
<protein>
    <submittedName>
        <fullName evidence="5">Glycine zipper 2TM domain-containing protein</fullName>
    </submittedName>
</protein>
<dbReference type="RefSeq" id="WP_116649551.1">
    <property type="nucleotide sequence ID" value="NZ_QUZK01000014.1"/>
</dbReference>
<evidence type="ECO:0000256" key="1">
    <source>
        <dbReference type="ARBA" id="ARBA00004370"/>
    </source>
</evidence>
<feature type="domain" description="Glycine zipper 2TM" evidence="4">
    <location>
        <begin position="65"/>
        <end position="104"/>
    </location>
</feature>
<feature type="signal peptide" evidence="3">
    <location>
        <begin position="1"/>
        <end position="20"/>
    </location>
</feature>
<dbReference type="PANTHER" id="PTHR35603">
    <property type="match status" value="1"/>
</dbReference>
<evidence type="ECO:0000259" key="4">
    <source>
        <dbReference type="Pfam" id="PF05433"/>
    </source>
</evidence>
<keyword evidence="6" id="KW-1185">Reference proteome</keyword>
<name>A0A3E1KBE2_9GAMM</name>
<dbReference type="Pfam" id="PF05433">
    <property type="entry name" value="Rick_17kDa_Anti"/>
    <property type="match status" value="1"/>
</dbReference>
<proteinExistence type="predicted"/>
<evidence type="ECO:0000313" key="5">
    <source>
        <dbReference type="EMBL" id="RFF31893.1"/>
    </source>
</evidence>
<keyword evidence="2" id="KW-0472">Membrane</keyword>
<evidence type="ECO:0000313" key="6">
    <source>
        <dbReference type="Proteomes" id="UP000260351"/>
    </source>
</evidence>
<evidence type="ECO:0000256" key="2">
    <source>
        <dbReference type="ARBA" id="ARBA00023136"/>
    </source>
</evidence>
<dbReference type="AlphaFoldDB" id="A0A3E1KBE2"/>
<keyword evidence="3" id="KW-0732">Signal</keyword>
<reference evidence="5 6" key="1">
    <citation type="submission" date="2018-08" db="EMBL/GenBank/DDBJ databases">
        <title>Wenzhouxiangella salilacus sp. nov., a novel bacterium isolated from a saline lake in Xinjiang Province, China.</title>
        <authorList>
            <person name="Han S."/>
        </authorList>
    </citation>
    <scope>NUCLEOTIDE SEQUENCE [LARGE SCALE GENOMIC DNA]</scope>
    <source>
        <strain evidence="5 6">XDB06</strain>
    </source>
</reference>
<dbReference type="OrthoDB" id="8909257at2"/>
<comment type="subcellular location">
    <subcellularLocation>
        <location evidence="1">Membrane</location>
    </subcellularLocation>
</comment>
<organism evidence="5 6">
    <name type="scientific">Wenzhouxiangella sediminis</name>
    <dbReference type="NCBI Taxonomy" id="1792836"/>
    <lineage>
        <taxon>Bacteria</taxon>
        <taxon>Pseudomonadati</taxon>
        <taxon>Pseudomonadota</taxon>
        <taxon>Gammaproteobacteria</taxon>
        <taxon>Chromatiales</taxon>
        <taxon>Wenzhouxiangellaceae</taxon>
        <taxon>Wenzhouxiangella</taxon>
    </lineage>
</organism>
<feature type="chain" id="PRO_5017619006" evidence="3">
    <location>
        <begin position="21"/>
        <end position="168"/>
    </location>
</feature>
<evidence type="ECO:0000256" key="3">
    <source>
        <dbReference type="SAM" id="SignalP"/>
    </source>
</evidence>
<dbReference type="InterPro" id="IPR008816">
    <property type="entry name" value="Gly_zipper_2TM_dom"/>
</dbReference>
<dbReference type="EMBL" id="QUZK01000014">
    <property type="protein sequence ID" value="RFF31893.1"/>
    <property type="molecule type" value="Genomic_DNA"/>
</dbReference>
<dbReference type="InterPro" id="IPR051407">
    <property type="entry name" value="Bact_OM_lipoprot/Surf_antigen"/>
</dbReference>
<dbReference type="GO" id="GO:0019867">
    <property type="term" value="C:outer membrane"/>
    <property type="evidence" value="ECO:0007669"/>
    <property type="project" value="InterPro"/>
</dbReference>
<comment type="caution">
    <text evidence="5">The sequence shown here is derived from an EMBL/GenBank/DDBJ whole genome shotgun (WGS) entry which is preliminary data.</text>
</comment>
<sequence length="168" mass="18618">MKTRFLIMSAALAASSLALAGSDDYEWARVVDVEPIREVHRTPVDREVCRPETAYVRERRHSHAPTVVGAIIGGVIGNQFGSGSGRDAATAAGALLGGAIGHDASKARDGRRHPVVRERCRIERDWRERPVNRGYRVTYEYGGRLHRTTMDYRPGDAIRVRVSVDPLD</sequence>
<gene>
    <name evidence="5" type="ORF">DZC52_02560</name>
</gene>